<dbReference type="Proteomes" id="UP001527099">
    <property type="component" value="Unassembled WGS sequence"/>
</dbReference>
<evidence type="ECO:0000256" key="3">
    <source>
        <dbReference type="ARBA" id="ARBA00022729"/>
    </source>
</evidence>
<comment type="similarity">
    <text evidence="1">Belongs to the bacterial solute-binding protein 5 family.</text>
</comment>
<evidence type="ECO:0000313" key="6">
    <source>
        <dbReference type="EMBL" id="MCY9693172.1"/>
    </source>
</evidence>
<dbReference type="InterPro" id="IPR000914">
    <property type="entry name" value="SBP_5_dom"/>
</dbReference>
<dbReference type="InterPro" id="IPR039424">
    <property type="entry name" value="SBP_5"/>
</dbReference>
<evidence type="ECO:0000256" key="4">
    <source>
        <dbReference type="SAM" id="SignalP"/>
    </source>
</evidence>
<feature type="chain" id="PRO_5047530451" evidence="4">
    <location>
        <begin position="23"/>
        <end position="530"/>
    </location>
</feature>
<protein>
    <submittedName>
        <fullName evidence="6">ABC transporter substrate-binding protein</fullName>
    </submittedName>
</protein>
<gene>
    <name evidence="6" type="ORF">M5X19_09740</name>
</gene>
<dbReference type="SUPFAM" id="SSF53850">
    <property type="entry name" value="Periplasmic binding protein-like II"/>
    <property type="match status" value="1"/>
</dbReference>
<accession>A0ABT4GAF6</accession>
<evidence type="ECO:0000313" key="7">
    <source>
        <dbReference type="Proteomes" id="UP001527099"/>
    </source>
</evidence>
<sequence length="530" mass="58847">MKRKKKLSLMLTLGVSLSLVFGCSSQTENKADVANTANTSSTSSSAKGESVYKVALGLNPKIIGYPAEVTNNGPLPFLDPVIQALAHFDEKGNLVPWLAESWETDAKSRAITFKLRKGVKYSDKTDFDAESVKWNIEKYIENKRSETNNIESIEAADPNTVRLKLKEWNSSTLQAVGYFVRYISPTAFKAHDKEWAYKNPVGTGPYLLDKWQVNVSVSYKKNPAYWEQGKPNVDRLELLIIEDAQTAASALKAGEVDELQASNIDIAKELIDSKKYDVVLHKNGIGAVGVGIIPDSRTKGSPFADVKVRQAMSYAIDEKAIADTFGKGYYVTTNQWGSPDAVTYNPDVAGYPYNPEKAKQLLAEAGYPKGFKTKLFSGGSTKDIFTAVQNYLSAVGINAELVVVDEAKVQDLYFNTWEGGLMGHFHSVQPDLGLYMYRHLDPNGAFYAKGIDHPDDVLQLLKENQQAPNDQVKKETSMKIQKLAYDKYDVFGKPLYIPMGIFIKQKYVKDDGFGTTHASYWTPGSVRIEK</sequence>
<dbReference type="EMBL" id="JAMDMX010000028">
    <property type="protein sequence ID" value="MCY9693172.1"/>
    <property type="molecule type" value="Genomic_DNA"/>
</dbReference>
<dbReference type="Gene3D" id="3.10.105.10">
    <property type="entry name" value="Dipeptide-binding Protein, Domain 3"/>
    <property type="match status" value="1"/>
</dbReference>
<dbReference type="Gene3D" id="3.40.190.10">
    <property type="entry name" value="Periplasmic binding protein-like II"/>
    <property type="match status" value="1"/>
</dbReference>
<dbReference type="InterPro" id="IPR030678">
    <property type="entry name" value="Peptide/Ni-bd"/>
</dbReference>
<dbReference type="PANTHER" id="PTHR30290:SF9">
    <property type="entry name" value="OLIGOPEPTIDE-BINDING PROTEIN APPA"/>
    <property type="match status" value="1"/>
</dbReference>
<feature type="signal peptide" evidence="4">
    <location>
        <begin position="1"/>
        <end position="22"/>
    </location>
</feature>
<proteinExistence type="inferred from homology"/>
<keyword evidence="2" id="KW-0813">Transport</keyword>
<name>A0ABT4GAF6_9BACL</name>
<reference evidence="6 7" key="1">
    <citation type="submission" date="2022-05" db="EMBL/GenBank/DDBJ databases">
        <title>Genome Sequencing of Bee-Associated Microbes.</title>
        <authorList>
            <person name="Dunlap C."/>
        </authorList>
    </citation>
    <scope>NUCLEOTIDE SEQUENCE [LARGE SCALE GENOMIC DNA]</scope>
    <source>
        <strain evidence="6 7">NRRL B-14421</strain>
    </source>
</reference>
<dbReference type="PIRSF" id="PIRSF002741">
    <property type="entry name" value="MppA"/>
    <property type="match status" value="1"/>
</dbReference>
<evidence type="ECO:0000259" key="5">
    <source>
        <dbReference type="Pfam" id="PF00496"/>
    </source>
</evidence>
<dbReference type="RefSeq" id="WP_268614667.1">
    <property type="nucleotide sequence ID" value="NZ_JAMDMX010000028.1"/>
</dbReference>
<organism evidence="6 7">
    <name type="scientific">Paenibacillus alginolyticus</name>
    <dbReference type="NCBI Taxonomy" id="59839"/>
    <lineage>
        <taxon>Bacteria</taxon>
        <taxon>Bacillati</taxon>
        <taxon>Bacillota</taxon>
        <taxon>Bacilli</taxon>
        <taxon>Bacillales</taxon>
        <taxon>Paenibacillaceae</taxon>
        <taxon>Paenibacillus</taxon>
    </lineage>
</organism>
<evidence type="ECO:0000256" key="2">
    <source>
        <dbReference type="ARBA" id="ARBA00022448"/>
    </source>
</evidence>
<evidence type="ECO:0000256" key="1">
    <source>
        <dbReference type="ARBA" id="ARBA00005695"/>
    </source>
</evidence>
<dbReference type="PANTHER" id="PTHR30290">
    <property type="entry name" value="PERIPLASMIC BINDING COMPONENT OF ABC TRANSPORTER"/>
    <property type="match status" value="1"/>
</dbReference>
<keyword evidence="3 4" id="KW-0732">Signal</keyword>
<comment type="caution">
    <text evidence="6">The sequence shown here is derived from an EMBL/GenBank/DDBJ whole genome shotgun (WGS) entry which is preliminary data.</text>
</comment>
<dbReference type="CDD" id="cd00995">
    <property type="entry name" value="PBP2_NikA_DppA_OppA_like"/>
    <property type="match status" value="1"/>
</dbReference>
<dbReference type="Pfam" id="PF00496">
    <property type="entry name" value="SBP_bac_5"/>
    <property type="match status" value="1"/>
</dbReference>
<keyword evidence="7" id="KW-1185">Reference proteome</keyword>
<feature type="domain" description="Solute-binding protein family 5" evidence="5">
    <location>
        <begin position="94"/>
        <end position="419"/>
    </location>
</feature>
<dbReference type="PROSITE" id="PS51257">
    <property type="entry name" value="PROKAR_LIPOPROTEIN"/>
    <property type="match status" value="1"/>
</dbReference>